<keyword evidence="1" id="KW-0472">Membrane</keyword>
<gene>
    <name evidence="2" type="ORF">SCHCODRAFT_83750</name>
</gene>
<dbReference type="EMBL" id="GL377302">
    <property type="protein sequence ID" value="EFJ01571.1"/>
    <property type="molecule type" value="Genomic_DNA"/>
</dbReference>
<dbReference type="VEuPathDB" id="FungiDB:SCHCODRAFT_02621395"/>
<protein>
    <submittedName>
        <fullName evidence="2">Expressed protein</fullName>
    </submittedName>
</protein>
<evidence type="ECO:0000313" key="2">
    <source>
        <dbReference type="EMBL" id="EFJ01571.1"/>
    </source>
</evidence>
<evidence type="ECO:0000256" key="1">
    <source>
        <dbReference type="SAM" id="Phobius"/>
    </source>
</evidence>
<dbReference type="InParanoid" id="D8PNY5"/>
<feature type="transmembrane region" description="Helical" evidence="1">
    <location>
        <begin position="71"/>
        <end position="89"/>
    </location>
</feature>
<sequence length="138" mass="14918">MPLFRDHPVRSTAGVVIALAIAHTVARVLSAPAAFHYTQATLAVLSILAMMVLVTLHHRREGHLLTQTQEEMMLIGGFGLFWLAAYMGWRAVRQRSTGDAVAPSTGTGGGGAVGSRGGWPSPCSGNDYYCIMEEYTYY</sequence>
<dbReference type="eggNOG" id="ENOG502R30C">
    <property type="taxonomic scope" value="Eukaryota"/>
</dbReference>
<reference evidence="2 3" key="1">
    <citation type="journal article" date="2010" name="Nat. Biotechnol.">
        <title>Genome sequence of the model mushroom Schizophyllum commune.</title>
        <authorList>
            <person name="Ohm R.A."/>
            <person name="de Jong J.F."/>
            <person name="Lugones L.G."/>
            <person name="Aerts A."/>
            <person name="Kothe E."/>
            <person name="Stajich J.E."/>
            <person name="de Vries R.P."/>
            <person name="Record E."/>
            <person name="Levasseur A."/>
            <person name="Baker S.E."/>
            <person name="Bartholomew K.A."/>
            <person name="Coutinho P.M."/>
            <person name="Erdmann S."/>
            <person name="Fowler T.J."/>
            <person name="Gathman A.C."/>
            <person name="Lombard V."/>
            <person name="Henrissat B."/>
            <person name="Knabe N."/>
            <person name="Kuees U."/>
            <person name="Lilly W.W."/>
            <person name="Lindquist E."/>
            <person name="Lucas S."/>
            <person name="Magnuson J.K."/>
            <person name="Piumi F."/>
            <person name="Raudaskoski M."/>
            <person name="Salamov A."/>
            <person name="Schmutz J."/>
            <person name="Schwarze F.W.M.R."/>
            <person name="vanKuyk P.A."/>
            <person name="Horton J.S."/>
            <person name="Grigoriev I.V."/>
            <person name="Woesten H.A.B."/>
        </authorList>
    </citation>
    <scope>NUCLEOTIDE SEQUENCE [LARGE SCALE GENOMIC DNA]</scope>
    <source>
        <strain evidence="3">H4-8 / FGSC 9210</strain>
    </source>
</reference>
<name>D8PNY5_SCHCM</name>
<keyword evidence="1" id="KW-0812">Transmembrane</keyword>
<feature type="transmembrane region" description="Helical" evidence="1">
    <location>
        <begin position="40"/>
        <end position="59"/>
    </location>
</feature>
<dbReference type="KEGG" id="scm:SCHCO_02621395"/>
<dbReference type="Proteomes" id="UP000007431">
    <property type="component" value="Unassembled WGS sequence"/>
</dbReference>
<proteinExistence type="predicted"/>
<dbReference type="RefSeq" id="XP_003036473.1">
    <property type="nucleotide sequence ID" value="XM_003036427.1"/>
</dbReference>
<accession>D8PNY5</accession>
<dbReference type="OMA" id="WRAFTHG"/>
<keyword evidence="3" id="KW-1185">Reference proteome</keyword>
<dbReference type="STRING" id="578458.D8PNY5"/>
<dbReference type="OrthoDB" id="3266871at2759"/>
<dbReference type="AlphaFoldDB" id="D8PNY5"/>
<evidence type="ECO:0000313" key="3">
    <source>
        <dbReference type="Proteomes" id="UP000007431"/>
    </source>
</evidence>
<dbReference type="HOGENOM" id="CLU_120070_0_0_1"/>
<dbReference type="GeneID" id="9597449"/>
<organism evidence="3">
    <name type="scientific">Schizophyllum commune (strain H4-8 / FGSC 9210)</name>
    <name type="common">Split gill fungus</name>
    <dbReference type="NCBI Taxonomy" id="578458"/>
    <lineage>
        <taxon>Eukaryota</taxon>
        <taxon>Fungi</taxon>
        <taxon>Dikarya</taxon>
        <taxon>Basidiomycota</taxon>
        <taxon>Agaricomycotina</taxon>
        <taxon>Agaricomycetes</taxon>
        <taxon>Agaricomycetidae</taxon>
        <taxon>Agaricales</taxon>
        <taxon>Schizophyllaceae</taxon>
        <taxon>Schizophyllum</taxon>
    </lineage>
</organism>
<keyword evidence="1" id="KW-1133">Transmembrane helix</keyword>